<dbReference type="Pfam" id="PF00743">
    <property type="entry name" value="FMO-like"/>
    <property type="match status" value="1"/>
</dbReference>
<gene>
    <name evidence="5" type="ORF">SmJEL517_g04617</name>
</gene>
<keyword evidence="3" id="KW-0274">FAD</keyword>
<evidence type="ECO:0000256" key="4">
    <source>
        <dbReference type="ARBA" id="ARBA00023002"/>
    </source>
</evidence>
<dbReference type="GO" id="GO:0050660">
    <property type="term" value="F:flavin adenine dinucleotide binding"/>
    <property type="evidence" value="ECO:0007669"/>
    <property type="project" value="InterPro"/>
</dbReference>
<dbReference type="InterPro" id="IPR036188">
    <property type="entry name" value="FAD/NAD-bd_sf"/>
</dbReference>
<dbReference type="SUPFAM" id="SSF51905">
    <property type="entry name" value="FAD/NAD(P)-binding domain"/>
    <property type="match status" value="2"/>
</dbReference>
<keyword evidence="2" id="KW-0285">Flavoprotein</keyword>
<dbReference type="GO" id="GO:0004499">
    <property type="term" value="F:N,N-dimethylaniline monooxygenase activity"/>
    <property type="evidence" value="ECO:0007669"/>
    <property type="project" value="InterPro"/>
</dbReference>
<dbReference type="STRING" id="1806994.A0A507C2K2"/>
<protein>
    <submittedName>
        <fullName evidence="5">Uncharacterized protein</fullName>
    </submittedName>
</protein>
<dbReference type="GO" id="GO:0050661">
    <property type="term" value="F:NADP binding"/>
    <property type="evidence" value="ECO:0007669"/>
    <property type="project" value="InterPro"/>
</dbReference>
<name>A0A507C2K2_9FUNG</name>
<evidence type="ECO:0000256" key="2">
    <source>
        <dbReference type="ARBA" id="ARBA00022630"/>
    </source>
</evidence>
<dbReference type="GeneID" id="42005842"/>
<sequence length="548" mass="62476">MSAQSIVPENVDPFAYWPDTSSPTENFLHLSPPPKYDDSLPCRKLRIVYVGAGIGGISFVLMARYRLKNVDWVVYEKNSTFGGTWWENKYPGCRCDVPSHYYSFRFMPNDWVNGYATSDEIQDYISQVVRKFNVEKDITFNATVLSATWIDERSQWFIKTDVGGVVKEEYADVFVNNQGFLNRPKMPDIEGVDSYAGKMLHTARWDRSYDCAGKDIAIIGTGSSGLQVITALAPVVKKLTVYMRTPSWISRYLVQEVLPESERTKYRDPVFYRSYWKRAWIGGEKAWDSKWQNSETQLKFQELVKRRLDSMVKDPVLKEKLTPKYAFGCRRVTPSGDARGFYYAVQLPHVEIVTSPIDRITPEGVVSVGTLRKSEALILATGFENTFIPHIQITGLANTTIQEKWKSGIAKGYKSIAVSGFPNYFHVMSVNSTASANSIHIHLEQAINYVLQIVVFLQQHSEVRYVHPRQDVQDKWNEEAQETLARTVWGPNQNCNGWYRRVDPTTGKLVVTAHWPGPGNSYQDALFKPDFSEYHVVKSDSVSGIARL</sequence>
<dbReference type="EMBL" id="QEAO01000033">
    <property type="protein sequence ID" value="TPX32186.1"/>
    <property type="molecule type" value="Genomic_DNA"/>
</dbReference>
<dbReference type="AlphaFoldDB" id="A0A507C2K2"/>
<organism evidence="5 6">
    <name type="scientific">Synchytrium microbalum</name>
    <dbReference type="NCBI Taxonomy" id="1806994"/>
    <lineage>
        <taxon>Eukaryota</taxon>
        <taxon>Fungi</taxon>
        <taxon>Fungi incertae sedis</taxon>
        <taxon>Chytridiomycota</taxon>
        <taxon>Chytridiomycota incertae sedis</taxon>
        <taxon>Chytridiomycetes</taxon>
        <taxon>Synchytriales</taxon>
        <taxon>Synchytriaceae</taxon>
        <taxon>Synchytrium</taxon>
    </lineage>
</organism>
<dbReference type="InterPro" id="IPR051209">
    <property type="entry name" value="FAD-bind_Monooxygenase_sf"/>
</dbReference>
<comment type="caution">
    <text evidence="5">The sequence shown here is derived from an EMBL/GenBank/DDBJ whole genome shotgun (WGS) entry which is preliminary data.</text>
</comment>
<dbReference type="RefSeq" id="XP_031023436.1">
    <property type="nucleotide sequence ID" value="XM_031170545.1"/>
</dbReference>
<evidence type="ECO:0000313" key="6">
    <source>
        <dbReference type="Proteomes" id="UP000319731"/>
    </source>
</evidence>
<keyword evidence="6" id="KW-1185">Reference proteome</keyword>
<comment type="similarity">
    <text evidence="1">Belongs to the FAD-binding monooxygenase family.</text>
</comment>
<accession>A0A507C2K2</accession>
<dbReference type="InterPro" id="IPR013788">
    <property type="entry name" value="Hemocyanin/hexamerin"/>
</dbReference>
<keyword evidence="4" id="KW-0560">Oxidoreductase</keyword>
<dbReference type="PROSITE" id="PS00210">
    <property type="entry name" value="HEMOCYANIN_2"/>
    <property type="match status" value="1"/>
</dbReference>
<dbReference type="PANTHER" id="PTHR42877:SF4">
    <property type="entry name" value="FAD_NAD(P)-BINDING DOMAIN-CONTAINING PROTEIN-RELATED"/>
    <property type="match status" value="1"/>
</dbReference>
<dbReference type="Proteomes" id="UP000319731">
    <property type="component" value="Unassembled WGS sequence"/>
</dbReference>
<evidence type="ECO:0000256" key="3">
    <source>
        <dbReference type="ARBA" id="ARBA00022827"/>
    </source>
</evidence>
<evidence type="ECO:0000313" key="5">
    <source>
        <dbReference type="EMBL" id="TPX32186.1"/>
    </source>
</evidence>
<evidence type="ECO:0000256" key="1">
    <source>
        <dbReference type="ARBA" id="ARBA00010139"/>
    </source>
</evidence>
<reference evidence="5 6" key="1">
    <citation type="journal article" date="2019" name="Sci. Rep.">
        <title>Comparative genomics of chytrid fungi reveal insights into the obligate biotrophic and pathogenic lifestyle of Synchytrium endobioticum.</title>
        <authorList>
            <person name="van de Vossenberg B.T.L.H."/>
            <person name="Warris S."/>
            <person name="Nguyen H.D.T."/>
            <person name="van Gent-Pelzer M.P.E."/>
            <person name="Joly D.L."/>
            <person name="van de Geest H.C."/>
            <person name="Bonants P.J.M."/>
            <person name="Smith D.S."/>
            <person name="Levesque C.A."/>
            <person name="van der Lee T.A.J."/>
        </authorList>
    </citation>
    <scope>NUCLEOTIDE SEQUENCE [LARGE SCALE GENOMIC DNA]</scope>
    <source>
        <strain evidence="5 6">JEL517</strain>
    </source>
</reference>
<dbReference type="InterPro" id="IPR020946">
    <property type="entry name" value="Flavin_mOase-like"/>
</dbReference>
<dbReference type="PANTHER" id="PTHR42877">
    <property type="entry name" value="L-ORNITHINE N(5)-MONOOXYGENASE-RELATED"/>
    <property type="match status" value="1"/>
</dbReference>
<dbReference type="OrthoDB" id="2150961at2759"/>
<proteinExistence type="inferred from homology"/>
<dbReference type="Gene3D" id="3.50.50.60">
    <property type="entry name" value="FAD/NAD(P)-binding domain"/>
    <property type="match status" value="2"/>
</dbReference>